<dbReference type="PROSITE" id="PS51186">
    <property type="entry name" value="GNAT"/>
    <property type="match status" value="1"/>
</dbReference>
<gene>
    <name evidence="2" type="ORF">F3J40_06195</name>
</gene>
<feature type="domain" description="N-acetyltransferase" evidence="1">
    <location>
        <begin position="5"/>
        <end position="186"/>
    </location>
</feature>
<organism evidence="2 3">
    <name type="scientific">Candidatus Pantoea multigeneris</name>
    <dbReference type="NCBI Taxonomy" id="2608357"/>
    <lineage>
        <taxon>Bacteria</taxon>
        <taxon>Pseudomonadati</taxon>
        <taxon>Pseudomonadota</taxon>
        <taxon>Gammaproteobacteria</taxon>
        <taxon>Enterobacterales</taxon>
        <taxon>Erwiniaceae</taxon>
        <taxon>Pantoea</taxon>
    </lineage>
</organism>
<comment type="caution">
    <text evidence="2">The sequence shown here is derived from an EMBL/GenBank/DDBJ whole genome shotgun (WGS) entry which is preliminary data.</text>
</comment>
<sequence>MDRNLTVNAAQHSDIEGVLALLKKYHANSISDEDRKDGFVTTNIDAVQLAELIDKENGLVVAKDGDQVVGFVIAGSWQFLQRWPMFEYMTGELHKYTPYGEQLDSNNSYQYGPICIDGAYRGNGLANQLFDCSAQIMAQRFAYLVTFINKINGRSYAAHTRKLQLDDSGSFGFNNNQYHLMTLDLRPLTA</sequence>
<name>A0ABX0R8U5_9GAMM</name>
<evidence type="ECO:0000313" key="2">
    <source>
        <dbReference type="EMBL" id="NIF21199.1"/>
    </source>
</evidence>
<dbReference type="Proteomes" id="UP001515683">
    <property type="component" value="Unassembled WGS sequence"/>
</dbReference>
<dbReference type="InterPro" id="IPR016181">
    <property type="entry name" value="Acyl_CoA_acyltransferase"/>
</dbReference>
<evidence type="ECO:0000259" key="1">
    <source>
        <dbReference type="PROSITE" id="PS51186"/>
    </source>
</evidence>
<dbReference type="SUPFAM" id="SSF55729">
    <property type="entry name" value="Acyl-CoA N-acyltransferases (Nat)"/>
    <property type="match status" value="1"/>
</dbReference>
<dbReference type="RefSeq" id="WP_167013023.1">
    <property type="nucleotide sequence ID" value="NZ_VWXF01000002.1"/>
</dbReference>
<evidence type="ECO:0000313" key="3">
    <source>
        <dbReference type="Proteomes" id="UP001515683"/>
    </source>
</evidence>
<dbReference type="Pfam" id="PF00583">
    <property type="entry name" value="Acetyltransf_1"/>
    <property type="match status" value="1"/>
</dbReference>
<dbReference type="InterPro" id="IPR000182">
    <property type="entry name" value="GNAT_dom"/>
</dbReference>
<dbReference type="EMBL" id="VWXF01000002">
    <property type="protein sequence ID" value="NIF21199.1"/>
    <property type="molecule type" value="Genomic_DNA"/>
</dbReference>
<dbReference type="Gene3D" id="3.40.630.30">
    <property type="match status" value="1"/>
</dbReference>
<keyword evidence="3" id="KW-1185">Reference proteome</keyword>
<accession>A0ABX0R8U5</accession>
<reference evidence="2 3" key="1">
    <citation type="journal article" date="2019" name="bioRxiv">
        <title>Bacteria contribute to plant secondary compound degradation in a generalist herbivore system.</title>
        <authorList>
            <person name="Francoeur C.B."/>
            <person name="Khadempour L."/>
            <person name="Moreira-Soto R.D."/>
            <person name="Gotting K."/>
            <person name="Book A.J."/>
            <person name="Pinto-Tomas A.A."/>
            <person name="Keefover-Ring K."/>
            <person name="Currie C.R."/>
        </authorList>
    </citation>
    <scope>NUCLEOTIDE SEQUENCE [LARGE SCALE GENOMIC DNA]</scope>
    <source>
        <strain evidence="2">Acro-835</strain>
    </source>
</reference>
<proteinExistence type="predicted"/>
<protein>
    <submittedName>
        <fullName evidence="2">GNAT family N-acetyltransferase</fullName>
    </submittedName>
</protein>